<dbReference type="Proteomes" id="UP001143910">
    <property type="component" value="Unassembled WGS sequence"/>
</dbReference>
<keyword evidence="2" id="KW-1185">Reference proteome</keyword>
<gene>
    <name evidence="1" type="ORF">NQ176_g10651</name>
</gene>
<evidence type="ECO:0000313" key="1">
    <source>
        <dbReference type="EMBL" id="KAJ2965372.1"/>
    </source>
</evidence>
<protein>
    <submittedName>
        <fullName evidence="1">Uncharacterized protein</fullName>
    </submittedName>
</protein>
<accession>A0ACC1MFB4</accession>
<evidence type="ECO:0000313" key="2">
    <source>
        <dbReference type="Proteomes" id="UP001143910"/>
    </source>
</evidence>
<organism evidence="1 2">
    <name type="scientific">Zarea fungicola</name>
    <dbReference type="NCBI Taxonomy" id="93591"/>
    <lineage>
        <taxon>Eukaryota</taxon>
        <taxon>Fungi</taxon>
        <taxon>Dikarya</taxon>
        <taxon>Ascomycota</taxon>
        <taxon>Pezizomycotina</taxon>
        <taxon>Sordariomycetes</taxon>
        <taxon>Hypocreomycetidae</taxon>
        <taxon>Hypocreales</taxon>
        <taxon>Cordycipitaceae</taxon>
        <taxon>Zarea</taxon>
    </lineage>
</organism>
<sequence length="285" mass="32267">MDQVAAAGGKRRQQDWSNALATPIRFCPVTKTHQPRYFFQEFDIVGHPETNEAWFAPNNESFEHVQAHNAKQANRRGTAKTTTYLDKQPAVSQGQDGELPPKLSCYATSQSSIIEALGVNKKKIQGQLLGTRTGMGVSPKARAPVWRHDMARVVLETMQREATDALILRAAAAAGSKFVQPCLTWEDIRAVTSRGCILWLPDNKDETVARQYATYDIQDAKYGSKMVVHNLYWLLGEEHVARLRADSEIFRDNDLLVLKTWRSKSMRQLHMLLWRLQGYLDVPNS</sequence>
<reference evidence="1" key="1">
    <citation type="submission" date="2022-08" db="EMBL/GenBank/DDBJ databases">
        <title>Genome Sequence of Lecanicillium fungicola.</title>
        <authorList>
            <person name="Buettner E."/>
        </authorList>
    </citation>
    <scope>NUCLEOTIDE SEQUENCE</scope>
    <source>
        <strain evidence="1">Babe33</strain>
    </source>
</reference>
<comment type="caution">
    <text evidence="1">The sequence shown here is derived from an EMBL/GenBank/DDBJ whole genome shotgun (WGS) entry which is preliminary data.</text>
</comment>
<name>A0ACC1MFB4_9HYPO</name>
<proteinExistence type="predicted"/>
<dbReference type="EMBL" id="JANJQO010003016">
    <property type="protein sequence ID" value="KAJ2965372.1"/>
    <property type="molecule type" value="Genomic_DNA"/>
</dbReference>